<sequence>MLSGKYTWTETNDAIKVLIPLKGVSPKKVDVFTASTILKVAYSPFLIDLDLHAEIEVEKCRAVLKEGTLLIHLAKKDGNHVLWGQLCFEGSADETKQRREKALQDRQEQLKQQMEKLAAKKAEDERMVFQQHMELQCKEQQRMDDAKAMERKNAEEEMYKTFSEMKIPGSSSSNPSDRSSNAPEMIVSTEVEKGSDPPQDGLEDSYDLPPPRAVVHTNFKHTQRFFKTPARESAAKQEQEFLVKNRSNLNKNALLNVDKVDDVAVWLKAKGDEFKACGDYSSAINAYSDALNADESMIEVLAGRAECFLQHRQGANCIKDCLEVLAMNDFESQIPDVNERMQFEKETRIRLGMAYCLSKDYDNAKSQFEEARELDQTDKTVQESILCLMGLMEANKLKVEADQLYSGGNFSEASHVYTKAIDVESPFLPALINRAACYLAMQDPSSCIEDSSRALELLSQGRQPTSNILESLQDTDSQTKQKWKVTVLCRRAAAKRLENDGNAALEDLAEALKHAKQGSIDTIEIEQEIASLRKGI</sequence>
<dbReference type="SUPFAM" id="SSF48452">
    <property type="entry name" value="TPR-like"/>
    <property type="match status" value="1"/>
</dbReference>
<dbReference type="Pfam" id="PF04969">
    <property type="entry name" value="CS"/>
    <property type="match status" value="1"/>
</dbReference>
<dbReference type="SUPFAM" id="SSF49764">
    <property type="entry name" value="HSP20-like chaperones"/>
    <property type="match status" value="1"/>
</dbReference>
<dbReference type="Proteomes" id="UP001530400">
    <property type="component" value="Unassembled WGS sequence"/>
</dbReference>
<evidence type="ECO:0000256" key="2">
    <source>
        <dbReference type="SAM" id="Coils"/>
    </source>
</evidence>
<dbReference type="PANTHER" id="PTHR46492:SF1">
    <property type="entry name" value="DYNEIN AXONEMAL ASSEMBLY FACTOR 4"/>
    <property type="match status" value="1"/>
</dbReference>
<accession>A0ABD3NQW7</accession>
<feature type="coiled-coil region" evidence="2">
    <location>
        <begin position="92"/>
        <end position="127"/>
    </location>
</feature>
<keyword evidence="1" id="KW-0802">TPR repeat</keyword>
<feature type="region of interest" description="Disordered" evidence="3">
    <location>
        <begin position="190"/>
        <end position="210"/>
    </location>
</feature>
<evidence type="ECO:0000259" key="4">
    <source>
        <dbReference type="PROSITE" id="PS51203"/>
    </source>
</evidence>
<dbReference type="Gene3D" id="2.60.40.790">
    <property type="match status" value="1"/>
</dbReference>
<comment type="caution">
    <text evidence="5">The sequence shown here is derived from an EMBL/GenBank/DDBJ whole genome shotgun (WGS) entry which is preliminary data.</text>
</comment>
<dbReference type="PROSITE" id="PS51203">
    <property type="entry name" value="CS"/>
    <property type="match status" value="1"/>
</dbReference>
<proteinExistence type="predicted"/>
<dbReference type="InterPro" id="IPR052004">
    <property type="entry name" value="Dynein_assembly_factor_4"/>
</dbReference>
<dbReference type="Pfam" id="PF13181">
    <property type="entry name" value="TPR_8"/>
    <property type="match status" value="1"/>
</dbReference>
<dbReference type="SMART" id="SM00028">
    <property type="entry name" value="TPR"/>
    <property type="match status" value="6"/>
</dbReference>
<protein>
    <recommendedName>
        <fullName evidence="4">CS domain-containing protein</fullName>
    </recommendedName>
</protein>
<dbReference type="InterPro" id="IPR019734">
    <property type="entry name" value="TPR_rpt"/>
</dbReference>
<feature type="repeat" description="TPR" evidence="1">
    <location>
        <begin position="345"/>
        <end position="378"/>
    </location>
</feature>
<dbReference type="Gene3D" id="1.25.40.10">
    <property type="entry name" value="Tetratricopeptide repeat domain"/>
    <property type="match status" value="2"/>
</dbReference>
<dbReference type="PANTHER" id="PTHR46492">
    <property type="entry name" value="DYNEIN ASSEMBLY FACTOR 4, AXONEMAL"/>
    <property type="match status" value="1"/>
</dbReference>
<organism evidence="5 6">
    <name type="scientific">Cyclotella atomus</name>
    <dbReference type="NCBI Taxonomy" id="382360"/>
    <lineage>
        <taxon>Eukaryota</taxon>
        <taxon>Sar</taxon>
        <taxon>Stramenopiles</taxon>
        <taxon>Ochrophyta</taxon>
        <taxon>Bacillariophyta</taxon>
        <taxon>Coscinodiscophyceae</taxon>
        <taxon>Thalassiosirophycidae</taxon>
        <taxon>Stephanodiscales</taxon>
        <taxon>Stephanodiscaceae</taxon>
        <taxon>Cyclotella</taxon>
    </lineage>
</organism>
<evidence type="ECO:0000313" key="5">
    <source>
        <dbReference type="EMBL" id="KAL3777532.1"/>
    </source>
</evidence>
<dbReference type="InterPro" id="IPR008978">
    <property type="entry name" value="HSP20-like_chaperone"/>
</dbReference>
<dbReference type="InterPro" id="IPR007052">
    <property type="entry name" value="CS_dom"/>
</dbReference>
<dbReference type="PROSITE" id="PS50005">
    <property type="entry name" value="TPR"/>
    <property type="match status" value="1"/>
</dbReference>
<name>A0ABD3NQW7_9STRA</name>
<dbReference type="EMBL" id="JALLPJ020001038">
    <property type="protein sequence ID" value="KAL3777532.1"/>
    <property type="molecule type" value="Genomic_DNA"/>
</dbReference>
<evidence type="ECO:0000256" key="1">
    <source>
        <dbReference type="PROSITE-ProRule" id="PRU00339"/>
    </source>
</evidence>
<evidence type="ECO:0000256" key="3">
    <source>
        <dbReference type="SAM" id="MobiDB-lite"/>
    </source>
</evidence>
<dbReference type="InterPro" id="IPR011990">
    <property type="entry name" value="TPR-like_helical_dom_sf"/>
</dbReference>
<reference evidence="5 6" key="1">
    <citation type="submission" date="2024-10" db="EMBL/GenBank/DDBJ databases">
        <title>Updated reference genomes for cyclostephanoid diatoms.</title>
        <authorList>
            <person name="Roberts W.R."/>
            <person name="Alverson A.J."/>
        </authorList>
    </citation>
    <scope>NUCLEOTIDE SEQUENCE [LARGE SCALE GENOMIC DNA]</scope>
    <source>
        <strain evidence="5 6">AJA010-31</strain>
    </source>
</reference>
<feature type="domain" description="CS" evidence="4">
    <location>
        <begin position="1"/>
        <end position="87"/>
    </location>
</feature>
<evidence type="ECO:0000313" key="6">
    <source>
        <dbReference type="Proteomes" id="UP001530400"/>
    </source>
</evidence>
<keyword evidence="6" id="KW-1185">Reference proteome</keyword>
<keyword evidence="2" id="KW-0175">Coiled coil</keyword>
<gene>
    <name evidence="5" type="ORF">ACHAWO_005951</name>
</gene>
<dbReference type="AlphaFoldDB" id="A0ABD3NQW7"/>